<sequence length="667" mass="72820">MQEITAMKSTVCSDPAAGVFSVSDGTGTLLSGGINVDTSHASSEVQITVRSAAKEAGGIAIGFDLENVGDDPVRLDRLVLSGETGFGSDARIYRHGYQSWSPSGTLPVGERFPAENPDNAPMMRDLAAPTDRRTSSYLIGLIEAERTLTMGFLTHDRFCTRFDIVDDERGVEEVAAVCPLEGRRLEPGGTLELPTLWIDATRDIEDGLAVLADLIGDRMDARVPGSVPTGWCSWYHYFTDVTEADVRENLTKLQEWGVPVEVVQIDDGYMEAFGDWRSIADGFSEMGELARDIETAGYRPGLWLAPFYVEEEAALYRDHPEWFIRKPSAAGTDQEPVDGGYRAGSNLYGLDTTHPEVQEWLRDTFETVVHDWGFSYLKLDFLFAAALPGERYDPEATRVEAYRKGLDIIAETVGDDVFLLGCGAPLAPSVGFFDAMRIGPDTDPVWETPGESASQPALKNAVRNTLTRQFLHRRWWLNDPDCQLVRETSDLTAAEREAFAVLVAVTGGVNILSDRLAEIDLAGRRLIERSLSPTETGVVEDLTTNEFPSRVVCERPGDRATTVAIFNWEDQPRRIVFDAHAYSDDDIDAHVLWDGVAGDVVDGPVIERELPAHGAAVFAIVPAGPGDLLGDAGTLTGGTGRVDGTSMAAGRLRATVADNDLVFRTEH</sequence>
<evidence type="ECO:0000313" key="4">
    <source>
        <dbReference type="Proteomes" id="UP000198397"/>
    </source>
</evidence>
<evidence type="ECO:0000256" key="1">
    <source>
        <dbReference type="ARBA" id="ARBA00022801"/>
    </source>
</evidence>
<dbReference type="CDD" id="cd14791">
    <property type="entry name" value="GH36"/>
    <property type="match status" value="1"/>
</dbReference>
<dbReference type="InterPro" id="IPR002252">
    <property type="entry name" value="Glyco_hydro_36"/>
</dbReference>
<dbReference type="InterPro" id="IPR050985">
    <property type="entry name" value="Alpha-glycosidase_related"/>
</dbReference>
<proteinExistence type="predicted"/>
<keyword evidence="2" id="KW-0326">Glycosidase</keyword>
<dbReference type="PANTHER" id="PTHR43053">
    <property type="entry name" value="GLYCOSIDASE FAMILY 31"/>
    <property type="match status" value="1"/>
</dbReference>
<reference evidence="3 4" key="1">
    <citation type="submission" date="2017-06" db="EMBL/GenBank/DDBJ databases">
        <authorList>
            <person name="Kim H.J."/>
            <person name="Triplett B.A."/>
        </authorList>
    </citation>
    <scope>NUCLEOTIDE SEQUENCE [LARGE SCALE GENOMIC DNA]</scope>
    <source>
        <strain evidence="3 4">DSM 8800</strain>
    </source>
</reference>
<dbReference type="PANTHER" id="PTHR43053:SF3">
    <property type="entry name" value="ALPHA-GALACTOSIDASE C-RELATED"/>
    <property type="match status" value="1"/>
</dbReference>
<dbReference type="OrthoDB" id="300486at2157"/>
<dbReference type="EMBL" id="FZNQ01000020">
    <property type="protein sequence ID" value="SNR59903.1"/>
    <property type="molecule type" value="Genomic_DNA"/>
</dbReference>
<evidence type="ECO:0000313" key="3">
    <source>
        <dbReference type="EMBL" id="SNR59903.1"/>
    </source>
</evidence>
<dbReference type="Proteomes" id="UP000198397">
    <property type="component" value="Unassembled WGS sequence"/>
</dbReference>
<keyword evidence="1" id="KW-0378">Hydrolase</keyword>
<organism evidence="3 4">
    <name type="scientific">Halorubrum vacuolatum</name>
    <name type="common">Natronobacterium vacuolatum</name>
    <dbReference type="NCBI Taxonomy" id="63740"/>
    <lineage>
        <taxon>Archaea</taxon>
        <taxon>Methanobacteriati</taxon>
        <taxon>Methanobacteriota</taxon>
        <taxon>Stenosarchaea group</taxon>
        <taxon>Halobacteria</taxon>
        <taxon>Halobacteriales</taxon>
        <taxon>Haloferacaceae</taxon>
        <taxon>Halorubrum</taxon>
    </lineage>
</organism>
<protein>
    <submittedName>
        <fullName evidence="3">Alpha-galactosidase</fullName>
    </submittedName>
</protein>
<keyword evidence="4" id="KW-1185">Reference proteome</keyword>
<dbReference type="AlphaFoldDB" id="A0A238XN68"/>
<gene>
    <name evidence="3" type="ORF">SAMN06264855_1205</name>
</gene>
<accession>A0A238XN68</accession>
<dbReference type="InterPro" id="IPR017853">
    <property type="entry name" value="GH"/>
</dbReference>
<name>A0A238XN68_HALVU</name>
<dbReference type="Pfam" id="PF02065">
    <property type="entry name" value="Melibiase"/>
    <property type="match status" value="1"/>
</dbReference>
<dbReference type="InterPro" id="IPR013785">
    <property type="entry name" value="Aldolase_TIM"/>
</dbReference>
<dbReference type="GO" id="GO:0016052">
    <property type="term" value="P:carbohydrate catabolic process"/>
    <property type="evidence" value="ECO:0007669"/>
    <property type="project" value="InterPro"/>
</dbReference>
<evidence type="ECO:0000256" key="2">
    <source>
        <dbReference type="ARBA" id="ARBA00023295"/>
    </source>
</evidence>
<dbReference type="SUPFAM" id="SSF51445">
    <property type="entry name" value="(Trans)glycosidases"/>
    <property type="match status" value="1"/>
</dbReference>
<dbReference type="Gene3D" id="3.20.20.70">
    <property type="entry name" value="Aldolase class I"/>
    <property type="match status" value="1"/>
</dbReference>
<dbReference type="GO" id="GO:0004557">
    <property type="term" value="F:alpha-galactosidase activity"/>
    <property type="evidence" value="ECO:0007669"/>
    <property type="project" value="InterPro"/>
</dbReference>
<dbReference type="RefSeq" id="WP_089385652.1">
    <property type="nucleotide sequence ID" value="NZ_FZNQ01000020.1"/>
</dbReference>